<organism evidence="2 3">
    <name type="scientific">Flavobacterium columnare</name>
    <dbReference type="NCBI Taxonomy" id="996"/>
    <lineage>
        <taxon>Bacteria</taxon>
        <taxon>Pseudomonadati</taxon>
        <taxon>Bacteroidota</taxon>
        <taxon>Flavobacteriia</taxon>
        <taxon>Flavobacteriales</taxon>
        <taxon>Flavobacteriaceae</taxon>
        <taxon>Flavobacterium</taxon>
    </lineage>
</organism>
<accession>A0A246G7J9</accession>
<name>A0A246G7J9_9FLAO</name>
<evidence type="ECO:0000256" key="1">
    <source>
        <dbReference type="SAM" id="Phobius"/>
    </source>
</evidence>
<dbReference type="InterPro" id="IPR038765">
    <property type="entry name" value="Papain-like_cys_pep_sf"/>
</dbReference>
<keyword evidence="1" id="KW-1133">Transmembrane helix</keyword>
<dbReference type="Gene3D" id="3.10.620.30">
    <property type="match status" value="1"/>
</dbReference>
<reference evidence="2 3" key="1">
    <citation type="journal article" date="2017" name="Infect. Genet. Evol.">
        <title>Comparative genome analysis of fish pathogen Flavobacterium columnare reveals extensive sequence diversity within the species.</title>
        <authorList>
            <person name="Kayansamruaj P."/>
            <person name="Dong H.T."/>
            <person name="Hirono I."/>
            <person name="Kondo H."/>
            <person name="Senapin S."/>
            <person name="Rodkhum C."/>
        </authorList>
    </citation>
    <scope>NUCLEOTIDE SEQUENCE [LARGE SCALE GENOMIC DNA]</scope>
    <source>
        <strain evidence="2 3">1214</strain>
    </source>
</reference>
<dbReference type="SUPFAM" id="SSF54001">
    <property type="entry name" value="Cysteine proteinases"/>
    <property type="match status" value="1"/>
</dbReference>
<evidence type="ECO:0000313" key="3">
    <source>
        <dbReference type="Proteomes" id="UP000198034"/>
    </source>
</evidence>
<dbReference type="Proteomes" id="UP000198034">
    <property type="component" value="Unassembled WGS sequence"/>
</dbReference>
<feature type="transmembrane region" description="Helical" evidence="1">
    <location>
        <begin position="81"/>
        <end position="108"/>
    </location>
</feature>
<keyword evidence="1" id="KW-0472">Membrane</keyword>
<feature type="transmembrane region" description="Helical" evidence="1">
    <location>
        <begin position="28"/>
        <end position="45"/>
    </location>
</feature>
<comment type="caution">
    <text evidence="2">The sequence shown here is derived from an EMBL/GenBank/DDBJ whole genome shotgun (WGS) entry which is preliminary data.</text>
</comment>
<keyword evidence="1" id="KW-0812">Transmembrane</keyword>
<evidence type="ECO:0000313" key="2">
    <source>
        <dbReference type="EMBL" id="OWP74480.1"/>
    </source>
</evidence>
<feature type="transmembrane region" description="Helical" evidence="1">
    <location>
        <begin position="57"/>
        <end position="75"/>
    </location>
</feature>
<gene>
    <name evidence="2" type="ORF">BWK62_14255</name>
</gene>
<dbReference type="EMBL" id="MTCY01000069">
    <property type="protein sequence ID" value="OWP74480.1"/>
    <property type="molecule type" value="Genomic_DNA"/>
</dbReference>
<proteinExistence type="predicted"/>
<protein>
    <submittedName>
        <fullName evidence="2">Transglutaminase</fullName>
    </submittedName>
</protein>
<dbReference type="OrthoDB" id="1523787at2"/>
<sequence length="317" mass="37341">MKMTTNSLKALYYQYKDRLSLPKPWDHVVIFILSLLLTLPTFIIVHHNFKETDWEIPFDRIFMFISIALIYYFIFQKIKKVIIICIIIYMLTLLYGTLFGNYGFYLLYDDYRSMMYTMDDNPYPQDIIINKLLPFPNKYKVLKAIDFNNPKVRNFAVWSTTQNFKNVSHLKDFFEYRTTIQCFAVFKEIKKRWNYVNDPQGNNYIASASESIEHFSGDCDDHAILMAAGIKAVGGIPRLIHTDAHIYPEMFIGTKGDLEKINYLIHEVLFIQESKNKPLHYHIDERGYIWLNLDYTANYPGGKFMSEAILGQLTLDN</sequence>
<dbReference type="AlphaFoldDB" id="A0A246G7J9"/>